<sequence length="66" mass="7857">MKRIITLSLEDLTDAKDKVKKALKKLEYEDEIILISKVDVSYLFRGYTVEKERNEEGLWIIRVKKN</sequence>
<name>A0AAT9GPP2_9CREN</name>
<organism evidence="1">
    <name type="scientific">Sulfurisphaera javensis</name>
    <dbReference type="NCBI Taxonomy" id="2049879"/>
    <lineage>
        <taxon>Archaea</taxon>
        <taxon>Thermoproteota</taxon>
        <taxon>Thermoprotei</taxon>
        <taxon>Sulfolobales</taxon>
        <taxon>Sulfolobaceae</taxon>
        <taxon>Sulfurisphaera</taxon>
    </lineage>
</organism>
<dbReference type="KEGG" id="sjv:SJAV_07470"/>
<reference evidence="1" key="1">
    <citation type="submission" date="2024-03" db="EMBL/GenBank/DDBJ databases">
        <title>Complete genome sequence of Sulfurisphaera javensis strain KD-1.</title>
        <authorList>
            <person name="Sakai H."/>
            <person name="Nur N."/>
            <person name="Suwanto A."/>
            <person name="Kurosawa N."/>
        </authorList>
    </citation>
    <scope>NUCLEOTIDE SEQUENCE</scope>
    <source>
        <strain evidence="1">KD-1</strain>
    </source>
</reference>
<gene>
    <name evidence="1" type="ORF">SJAV_07470</name>
</gene>
<dbReference type="AlphaFoldDB" id="A0AAT9GPP2"/>
<dbReference type="EMBL" id="AP031322">
    <property type="protein sequence ID" value="BFH72803.1"/>
    <property type="molecule type" value="Genomic_DNA"/>
</dbReference>
<dbReference type="GeneID" id="92353680"/>
<evidence type="ECO:0000313" key="1">
    <source>
        <dbReference type="EMBL" id="BFH72803.1"/>
    </source>
</evidence>
<dbReference type="RefSeq" id="WP_369611001.1">
    <property type="nucleotide sequence ID" value="NZ_AP031322.1"/>
</dbReference>
<proteinExistence type="predicted"/>
<protein>
    <submittedName>
        <fullName evidence="1">Uncharacterized protein</fullName>
    </submittedName>
</protein>
<accession>A0AAT9GPP2</accession>